<evidence type="ECO:0000313" key="3">
    <source>
        <dbReference type="EMBL" id="CAF1548873.1"/>
    </source>
</evidence>
<comment type="caution">
    <text evidence="3">The sequence shown here is derived from an EMBL/GenBank/DDBJ whole genome shotgun (WGS) entry which is preliminary data.</text>
</comment>
<proteinExistence type="predicted"/>
<keyword evidence="6" id="KW-1185">Reference proteome</keyword>
<name>A0A815WUS7_9BILA</name>
<dbReference type="EMBL" id="CAJOBA010006262">
    <property type="protein sequence ID" value="CAF3768177.1"/>
    <property type="molecule type" value="Genomic_DNA"/>
</dbReference>
<dbReference type="EMBL" id="CAJNOQ010026827">
    <property type="protein sequence ID" value="CAF1548873.1"/>
    <property type="molecule type" value="Genomic_DNA"/>
</dbReference>
<dbReference type="EMBL" id="CAJNOK010006255">
    <property type="protein sequence ID" value="CAF0998633.1"/>
    <property type="molecule type" value="Genomic_DNA"/>
</dbReference>
<accession>A0A815WUS7</accession>
<dbReference type="EMBL" id="CAJOBC010092497">
    <property type="protein sequence ID" value="CAF4409760.1"/>
    <property type="molecule type" value="Genomic_DNA"/>
</dbReference>
<reference evidence="3" key="1">
    <citation type="submission" date="2021-02" db="EMBL/GenBank/DDBJ databases">
        <authorList>
            <person name="Nowell W R."/>
        </authorList>
    </citation>
    <scope>NUCLEOTIDE SEQUENCE</scope>
</reference>
<dbReference type="Proteomes" id="UP000681722">
    <property type="component" value="Unassembled WGS sequence"/>
</dbReference>
<protein>
    <submittedName>
        <fullName evidence="3">Uncharacterized protein</fullName>
    </submittedName>
</protein>
<keyword evidence="1" id="KW-0732">Signal</keyword>
<feature type="signal peptide" evidence="1">
    <location>
        <begin position="1"/>
        <end position="22"/>
    </location>
</feature>
<sequence>MRVNLALLFGILLGIMLVSVSGRQIALDDTDDNALYLSKSKARSFLDALESDDDIDFQRRQQPQCVRCKFGLGKCCLPNFCRKKHFLPNECIEVKTGK</sequence>
<dbReference type="Proteomes" id="UP000682733">
    <property type="component" value="Unassembled WGS sequence"/>
</dbReference>
<evidence type="ECO:0000313" key="5">
    <source>
        <dbReference type="EMBL" id="CAF4409760.1"/>
    </source>
</evidence>
<evidence type="ECO:0000313" key="6">
    <source>
        <dbReference type="Proteomes" id="UP000663829"/>
    </source>
</evidence>
<dbReference type="OrthoDB" id="10007674at2759"/>
<gene>
    <name evidence="3" type="ORF">GPM918_LOCUS39077</name>
    <name evidence="2" type="ORF">OVA965_LOCUS14444</name>
    <name evidence="5" type="ORF">SRO942_LOCUS39933</name>
    <name evidence="4" type="ORF">TMI583_LOCUS14447</name>
</gene>
<dbReference type="Proteomes" id="UP000677228">
    <property type="component" value="Unassembled WGS sequence"/>
</dbReference>
<dbReference type="Proteomes" id="UP000663829">
    <property type="component" value="Unassembled WGS sequence"/>
</dbReference>
<evidence type="ECO:0000313" key="2">
    <source>
        <dbReference type="EMBL" id="CAF0998633.1"/>
    </source>
</evidence>
<evidence type="ECO:0000256" key="1">
    <source>
        <dbReference type="SAM" id="SignalP"/>
    </source>
</evidence>
<dbReference type="AlphaFoldDB" id="A0A815WUS7"/>
<evidence type="ECO:0000313" key="4">
    <source>
        <dbReference type="EMBL" id="CAF3768177.1"/>
    </source>
</evidence>
<organism evidence="3 6">
    <name type="scientific">Didymodactylos carnosus</name>
    <dbReference type="NCBI Taxonomy" id="1234261"/>
    <lineage>
        <taxon>Eukaryota</taxon>
        <taxon>Metazoa</taxon>
        <taxon>Spiralia</taxon>
        <taxon>Gnathifera</taxon>
        <taxon>Rotifera</taxon>
        <taxon>Eurotatoria</taxon>
        <taxon>Bdelloidea</taxon>
        <taxon>Philodinida</taxon>
        <taxon>Philodinidae</taxon>
        <taxon>Didymodactylos</taxon>
    </lineage>
</organism>
<feature type="chain" id="PRO_5036229203" evidence="1">
    <location>
        <begin position="23"/>
        <end position="98"/>
    </location>
</feature>